<dbReference type="EMBL" id="JABFDB010000001">
    <property type="protein sequence ID" value="NYZ18479.1"/>
    <property type="molecule type" value="Genomic_DNA"/>
</dbReference>
<dbReference type="SUPFAM" id="SSF55331">
    <property type="entry name" value="Tautomerase/MIF"/>
    <property type="match status" value="1"/>
</dbReference>
<gene>
    <name evidence="3" type="ORF">HND93_02040</name>
</gene>
<evidence type="ECO:0000256" key="1">
    <source>
        <dbReference type="ARBA" id="ARBA00023235"/>
    </source>
</evidence>
<sequence length="68" mass="7320">MPLVQIRLLEGRTQEQKEAMFAAVTEAICSTVDCQPGDVRIEAIDMPRNQYAVGGVSVARRDAKAAGS</sequence>
<keyword evidence="4" id="KW-1185">Reference proteome</keyword>
<keyword evidence="1" id="KW-0413">Isomerase</keyword>
<evidence type="ECO:0000313" key="3">
    <source>
        <dbReference type="EMBL" id="NYZ18479.1"/>
    </source>
</evidence>
<dbReference type="InterPro" id="IPR014347">
    <property type="entry name" value="Tautomerase/MIF_sf"/>
</dbReference>
<accession>A0ABX2T2F0</accession>
<dbReference type="RefSeq" id="WP_180280220.1">
    <property type="nucleotide sequence ID" value="NZ_JABFDB010000001.1"/>
</dbReference>
<proteinExistence type="predicted"/>
<protein>
    <submittedName>
        <fullName evidence="3">4-oxalocrotonate tautomerase</fullName>
    </submittedName>
</protein>
<evidence type="ECO:0000313" key="4">
    <source>
        <dbReference type="Proteomes" id="UP000584642"/>
    </source>
</evidence>
<evidence type="ECO:0000259" key="2">
    <source>
        <dbReference type="Pfam" id="PF01361"/>
    </source>
</evidence>
<dbReference type="InterPro" id="IPR004370">
    <property type="entry name" value="4-OT-like_dom"/>
</dbReference>
<feature type="domain" description="4-oxalocrotonate tautomerase-like" evidence="2">
    <location>
        <begin position="2"/>
        <end position="60"/>
    </location>
</feature>
<dbReference type="Gene3D" id="3.30.429.10">
    <property type="entry name" value="Macrophage Migration Inhibitory Factor"/>
    <property type="match status" value="1"/>
</dbReference>
<reference evidence="3 4" key="1">
    <citation type="submission" date="2020-05" db="EMBL/GenBank/DDBJ databases">
        <title>Azospirillum oleiclasticum sp. nov, a nitrogen-fixing and heavy crude oil-emulsifying bacterium isolated from the crude oil of Yumen Oilfield.</title>
        <authorList>
            <person name="Wu D."/>
            <person name="Cai M."/>
            <person name="Zhang X."/>
        </authorList>
    </citation>
    <scope>NUCLEOTIDE SEQUENCE [LARGE SCALE GENOMIC DNA]</scope>
    <source>
        <strain evidence="3 4">ROY-1-1-2</strain>
    </source>
</reference>
<comment type="caution">
    <text evidence="3">The sequence shown here is derived from an EMBL/GenBank/DDBJ whole genome shotgun (WGS) entry which is preliminary data.</text>
</comment>
<name>A0ABX2T2F0_9PROT</name>
<dbReference type="Pfam" id="PF01361">
    <property type="entry name" value="Tautomerase"/>
    <property type="match status" value="1"/>
</dbReference>
<dbReference type="Proteomes" id="UP000584642">
    <property type="component" value="Unassembled WGS sequence"/>
</dbReference>
<organism evidence="3 4">
    <name type="scientific">Azospirillum oleiclasticum</name>
    <dbReference type="NCBI Taxonomy" id="2735135"/>
    <lineage>
        <taxon>Bacteria</taxon>
        <taxon>Pseudomonadati</taxon>
        <taxon>Pseudomonadota</taxon>
        <taxon>Alphaproteobacteria</taxon>
        <taxon>Rhodospirillales</taxon>
        <taxon>Azospirillaceae</taxon>
        <taxon>Azospirillum</taxon>
    </lineage>
</organism>